<dbReference type="GeneID" id="94441559"/>
<organism evidence="1 2">
    <name type="scientific">Dielma fastidiosa</name>
    <dbReference type="NCBI Taxonomy" id="1034346"/>
    <lineage>
        <taxon>Bacteria</taxon>
        <taxon>Bacillati</taxon>
        <taxon>Bacillota</taxon>
        <taxon>Erysipelotrichia</taxon>
        <taxon>Erysipelotrichales</taxon>
        <taxon>Erysipelotrichaceae</taxon>
        <taxon>Dielma</taxon>
    </lineage>
</organism>
<dbReference type="EMBL" id="QJKH01000003">
    <property type="protein sequence ID" value="PXX80612.1"/>
    <property type="molecule type" value="Genomic_DNA"/>
</dbReference>
<evidence type="ECO:0000313" key="2">
    <source>
        <dbReference type="Proteomes" id="UP000247612"/>
    </source>
</evidence>
<proteinExistence type="predicted"/>
<keyword evidence="2" id="KW-1185">Reference proteome</keyword>
<dbReference type="InterPro" id="IPR019933">
    <property type="entry name" value="DivIVA_domain"/>
</dbReference>
<dbReference type="NCBIfam" id="TIGR03544">
    <property type="entry name" value="DivI1A_domain"/>
    <property type="match status" value="1"/>
</dbReference>
<comment type="caution">
    <text evidence="1">The sequence shown here is derived from an EMBL/GenBank/DDBJ whole genome shotgun (WGS) entry which is preliminary data.</text>
</comment>
<dbReference type="Proteomes" id="UP000247612">
    <property type="component" value="Unassembled WGS sequence"/>
</dbReference>
<dbReference type="OrthoDB" id="9929872at2"/>
<name>A0A318KVL5_9FIRM</name>
<protein>
    <submittedName>
        <fullName evidence="1">DivIVA domain-containing protein</fullName>
    </submittedName>
</protein>
<dbReference type="STRING" id="1034346.GCA_000313565_01970"/>
<reference evidence="1 2" key="1">
    <citation type="submission" date="2018-05" db="EMBL/GenBank/DDBJ databases">
        <title>Genomic Encyclopedia of Type Strains, Phase IV (KMG-IV): sequencing the most valuable type-strain genomes for metagenomic binning, comparative biology and taxonomic classification.</title>
        <authorList>
            <person name="Goeker M."/>
        </authorList>
    </citation>
    <scope>NUCLEOTIDE SEQUENCE [LARGE SCALE GENOMIC DNA]</scope>
    <source>
        <strain evidence="1 2">JC118</strain>
    </source>
</reference>
<evidence type="ECO:0000313" key="1">
    <source>
        <dbReference type="EMBL" id="PXX80612.1"/>
    </source>
</evidence>
<sequence>MDKTVKFKTVFNGYSKTEVDQYLNELDTQYQNEHLAISRLMLNAQNRSDQIIHEAEQRAAEILAKAEADSKMIRAEAEQVKADLIQEMRTNFIDLLHTAEKMRKTIENSQEMYMLYSTKILREIPLESSINAAVEKVKQLYPQTIKKEAAIKEQTPIQETIIDAEDLPMQTVCNEIPVSKQSETNVDDLIKSINAQRRS</sequence>
<dbReference type="AlphaFoldDB" id="A0A318KVL5"/>
<accession>A0A318KVL5</accession>
<dbReference type="RefSeq" id="WP_022938275.1">
    <property type="nucleotide sequence ID" value="NZ_CABKRQ010000005.1"/>
</dbReference>
<gene>
    <name evidence="1" type="ORF">DES51_103208</name>
</gene>